<dbReference type="Proteomes" id="UP001140234">
    <property type="component" value="Unassembled WGS sequence"/>
</dbReference>
<organism evidence="1 2">
    <name type="scientific">Coemansia nantahalensis</name>
    <dbReference type="NCBI Taxonomy" id="2789366"/>
    <lineage>
        <taxon>Eukaryota</taxon>
        <taxon>Fungi</taxon>
        <taxon>Fungi incertae sedis</taxon>
        <taxon>Zoopagomycota</taxon>
        <taxon>Kickxellomycotina</taxon>
        <taxon>Kickxellomycetes</taxon>
        <taxon>Kickxellales</taxon>
        <taxon>Kickxellaceae</taxon>
        <taxon>Coemansia</taxon>
    </lineage>
</organism>
<proteinExistence type="predicted"/>
<name>A0ACC1JL97_9FUNG</name>
<dbReference type="EMBL" id="JANBUJ010003131">
    <property type="protein sequence ID" value="KAJ2761797.1"/>
    <property type="molecule type" value="Genomic_DNA"/>
</dbReference>
<keyword evidence="2" id="KW-1185">Reference proteome</keyword>
<protein>
    <submittedName>
        <fullName evidence="1">Ran-specific GTPase-activating protein 30</fullName>
    </submittedName>
</protein>
<reference evidence="1" key="1">
    <citation type="submission" date="2022-07" db="EMBL/GenBank/DDBJ databases">
        <title>Phylogenomic reconstructions and comparative analyses of Kickxellomycotina fungi.</title>
        <authorList>
            <person name="Reynolds N.K."/>
            <person name="Stajich J.E."/>
            <person name="Barry K."/>
            <person name="Grigoriev I.V."/>
            <person name="Crous P."/>
            <person name="Smith M.E."/>
        </authorList>
    </citation>
    <scope>NUCLEOTIDE SEQUENCE</scope>
    <source>
        <strain evidence="1">CBS 109366</strain>
    </source>
</reference>
<sequence>CGTLVGEPFTLRLYSLFVGSVRPKAKQDFTWKEEFVRCHAGLWRVAPEAPAHEAPLYADYCYELRIVEDRDDGRYHDDEASAEDGAAAPPWVADMAHKLGTTSMRPGSVVRIGLRSIANLHYTSAGSLLNIEDSSSPPWRQRWRGV</sequence>
<accession>A0ACC1JL97</accession>
<comment type="caution">
    <text evidence="1">The sequence shown here is derived from an EMBL/GenBank/DDBJ whole genome shotgun (WGS) entry which is preliminary data.</text>
</comment>
<feature type="non-terminal residue" evidence="1">
    <location>
        <position position="1"/>
    </location>
</feature>
<evidence type="ECO:0000313" key="2">
    <source>
        <dbReference type="Proteomes" id="UP001140234"/>
    </source>
</evidence>
<evidence type="ECO:0000313" key="1">
    <source>
        <dbReference type="EMBL" id="KAJ2761797.1"/>
    </source>
</evidence>
<gene>
    <name evidence="1" type="primary">YRB30</name>
    <name evidence="1" type="ORF">IWQ57_005956</name>
</gene>